<dbReference type="RefSeq" id="XP_066654618.1">
    <property type="nucleotide sequence ID" value="XM_066800568.1"/>
</dbReference>
<evidence type="ECO:0000313" key="1">
    <source>
        <dbReference type="EMBL" id="KAK7536202.1"/>
    </source>
</evidence>
<gene>
    <name evidence="1" type="ORF">J3D65DRAFT_627773</name>
</gene>
<dbReference type="GeneID" id="92033474"/>
<accession>A0ABR1LLZ1</accession>
<reference evidence="1 2" key="1">
    <citation type="submission" date="2024-04" db="EMBL/GenBank/DDBJ databases">
        <title>Phyllosticta paracitricarpa is synonymous to the EU quarantine fungus P. citricarpa based on phylogenomic analyses.</title>
        <authorList>
            <consortium name="Lawrence Berkeley National Laboratory"/>
            <person name="Van ingen-buijs V.A."/>
            <person name="Van westerhoven A.C."/>
            <person name="Haridas S."/>
            <person name="Skiadas P."/>
            <person name="Martin F."/>
            <person name="Groenewald J.Z."/>
            <person name="Crous P.W."/>
            <person name="Seidl M.F."/>
        </authorList>
    </citation>
    <scope>NUCLEOTIDE SEQUENCE [LARGE SCALE GENOMIC DNA]</scope>
    <source>
        <strain evidence="1 2">CPC 17464</strain>
    </source>
</reference>
<evidence type="ECO:0000313" key="2">
    <source>
        <dbReference type="Proteomes" id="UP001360953"/>
    </source>
</evidence>
<proteinExistence type="predicted"/>
<dbReference type="Pfam" id="PF21858">
    <property type="entry name" value="DUF6914"/>
    <property type="match status" value="1"/>
</dbReference>
<dbReference type="EMBL" id="JBBPEH010000007">
    <property type="protein sequence ID" value="KAK7536202.1"/>
    <property type="molecule type" value="Genomic_DNA"/>
</dbReference>
<dbReference type="InterPro" id="IPR054208">
    <property type="entry name" value="DUF6914"/>
</dbReference>
<protein>
    <submittedName>
        <fullName evidence="1">Uncharacterized protein</fullName>
    </submittedName>
</protein>
<name>A0ABR1LLZ1_9PEZI</name>
<dbReference type="Proteomes" id="UP001360953">
    <property type="component" value="Unassembled WGS sequence"/>
</dbReference>
<organism evidence="1 2">
    <name type="scientific">Phyllosticta citribraziliensis</name>
    <dbReference type="NCBI Taxonomy" id="989973"/>
    <lineage>
        <taxon>Eukaryota</taxon>
        <taxon>Fungi</taxon>
        <taxon>Dikarya</taxon>
        <taxon>Ascomycota</taxon>
        <taxon>Pezizomycotina</taxon>
        <taxon>Dothideomycetes</taxon>
        <taxon>Dothideomycetes incertae sedis</taxon>
        <taxon>Botryosphaeriales</taxon>
        <taxon>Phyllostictaceae</taxon>
        <taxon>Phyllosticta</taxon>
    </lineage>
</organism>
<sequence>MRRNKPRLHLALYARPKHPDAPHYALLICPKNIPTPFAPTTPSQSQSPQALIHKHHVKNTLQIASDGSGATQPWVYEHARLGSLHEEPRLLFTVAMGKLVESVDKVAAILERVPVCQGGGADDEGTQEFDCVEWVRCAVESLRETGAVSGLMEWDGLREKAMAFLRTEREGGRWDAGGGGVNERERRIPVLELIGGAEKVILA</sequence>
<comment type="caution">
    <text evidence="1">The sequence shown here is derived from an EMBL/GenBank/DDBJ whole genome shotgun (WGS) entry which is preliminary data.</text>
</comment>
<keyword evidence="2" id="KW-1185">Reference proteome</keyword>